<dbReference type="EC" id="3.2.1.58" evidence="14"/>
<evidence type="ECO:0000256" key="5">
    <source>
        <dbReference type="ARBA" id="ARBA00022801"/>
    </source>
</evidence>
<comment type="catalytic activity">
    <reaction evidence="12">
        <text>Successive hydrolysis of beta-D-glucose units from the non-reducing ends of (1-&gt;3)-beta-D-glucans, releasing alpha-glucose.</text>
        <dbReference type="EC" id="3.2.1.58"/>
    </reaction>
</comment>
<evidence type="ECO:0000256" key="13">
    <source>
        <dbReference type="ARBA" id="ARBA00037126"/>
    </source>
</evidence>
<dbReference type="AlphaFoldDB" id="A0A9P9JMC2"/>
<comment type="function">
    <text evidence="13">Glucosidase involved in the degradation of cellulosic biomass. Active on lichenan.</text>
</comment>
<keyword evidence="5 16" id="KW-0378">Hydrolase</keyword>
<evidence type="ECO:0000256" key="10">
    <source>
        <dbReference type="ARBA" id="ARBA00023295"/>
    </source>
</evidence>
<evidence type="ECO:0000256" key="15">
    <source>
        <dbReference type="ARBA" id="ARBA00041260"/>
    </source>
</evidence>
<evidence type="ECO:0000256" key="17">
    <source>
        <dbReference type="SAM" id="SignalP"/>
    </source>
</evidence>
<reference evidence="19" key="1">
    <citation type="journal article" date="2021" name="Nat. Commun.">
        <title>Genetic determinants of endophytism in the Arabidopsis root mycobiome.</title>
        <authorList>
            <person name="Mesny F."/>
            <person name="Miyauchi S."/>
            <person name="Thiergart T."/>
            <person name="Pickel B."/>
            <person name="Atanasova L."/>
            <person name="Karlsson M."/>
            <person name="Huettel B."/>
            <person name="Barry K.W."/>
            <person name="Haridas S."/>
            <person name="Chen C."/>
            <person name="Bauer D."/>
            <person name="Andreopoulos W."/>
            <person name="Pangilinan J."/>
            <person name="LaButti K."/>
            <person name="Riley R."/>
            <person name="Lipzen A."/>
            <person name="Clum A."/>
            <person name="Drula E."/>
            <person name="Henrissat B."/>
            <person name="Kohler A."/>
            <person name="Grigoriev I.V."/>
            <person name="Martin F.M."/>
            <person name="Hacquard S."/>
        </authorList>
    </citation>
    <scope>NUCLEOTIDE SEQUENCE</scope>
    <source>
        <strain evidence="19">MPI-CAGE-AT-0147</strain>
    </source>
</reference>
<dbReference type="GO" id="GO:0005886">
    <property type="term" value="C:plasma membrane"/>
    <property type="evidence" value="ECO:0007669"/>
    <property type="project" value="UniProtKB-SubCell"/>
</dbReference>
<dbReference type="GO" id="GO:0004338">
    <property type="term" value="F:glucan exo-1,3-beta-glucosidase activity"/>
    <property type="evidence" value="ECO:0007669"/>
    <property type="project" value="UniProtKB-EC"/>
</dbReference>
<keyword evidence="6" id="KW-0735">Signal-anchor</keyword>
<dbReference type="PANTHER" id="PTHR31297">
    <property type="entry name" value="GLUCAN ENDO-1,6-BETA-GLUCOSIDASE B"/>
    <property type="match status" value="1"/>
</dbReference>
<evidence type="ECO:0000256" key="1">
    <source>
        <dbReference type="ARBA" id="ARBA00004401"/>
    </source>
</evidence>
<name>A0A9P9JMC2_9HYPO</name>
<comment type="caution">
    <text evidence="19">The sequence shown here is derived from an EMBL/GenBank/DDBJ whole genome shotgun (WGS) entry which is preliminary data.</text>
</comment>
<accession>A0A9P9JMC2</accession>
<evidence type="ECO:0000259" key="18">
    <source>
        <dbReference type="Pfam" id="PF00150"/>
    </source>
</evidence>
<dbReference type="SUPFAM" id="SSF51445">
    <property type="entry name" value="(Trans)glycosidases"/>
    <property type="match status" value="1"/>
</dbReference>
<proteinExistence type="inferred from homology"/>
<dbReference type="InterPro" id="IPR050386">
    <property type="entry name" value="Glycosyl_hydrolase_5"/>
</dbReference>
<protein>
    <recommendedName>
        <fullName evidence="14">glucan 1,3-beta-glucosidase</fullName>
        <ecNumber evidence="14">3.2.1.58</ecNumber>
    </recommendedName>
    <alternativeName>
        <fullName evidence="15">Exo-1,3-beta-glucanase D</fullName>
    </alternativeName>
</protein>
<dbReference type="Pfam" id="PF00150">
    <property type="entry name" value="Cellulase"/>
    <property type="match status" value="1"/>
</dbReference>
<comment type="subcellular location">
    <subcellularLocation>
        <location evidence="1">Cell membrane</location>
        <topology evidence="1">Single-pass type II membrane protein</topology>
    </subcellularLocation>
</comment>
<keyword evidence="4" id="KW-0812">Transmembrane</keyword>
<keyword evidence="7" id="KW-1133">Transmembrane helix</keyword>
<dbReference type="GO" id="GO:0009986">
    <property type="term" value="C:cell surface"/>
    <property type="evidence" value="ECO:0007669"/>
    <property type="project" value="TreeGrafter"/>
</dbReference>
<keyword evidence="9" id="KW-0325">Glycoprotein</keyword>
<gene>
    <name evidence="19" type="ORF">EDB81DRAFT_638183</name>
</gene>
<keyword evidence="17" id="KW-0732">Signal</keyword>
<organism evidence="19 20">
    <name type="scientific">Dactylonectria macrodidyma</name>
    <dbReference type="NCBI Taxonomy" id="307937"/>
    <lineage>
        <taxon>Eukaryota</taxon>
        <taxon>Fungi</taxon>
        <taxon>Dikarya</taxon>
        <taxon>Ascomycota</taxon>
        <taxon>Pezizomycotina</taxon>
        <taxon>Sordariomycetes</taxon>
        <taxon>Hypocreomycetidae</taxon>
        <taxon>Hypocreales</taxon>
        <taxon>Nectriaceae</taxon>
        <taxon>Dactylonectria</taxon>
    </lineage>
</organism>
<evidence type="ECO:0000256" key="16">
    <source>
        <dbReference type="RuleBase" id="RU361153"/>
    </source>
</evidence>
<evidence type="ECO:0000256" key="3">
    <source>
        <dbReference type="ARBA" id="ARBA00022475"/>
    </source>
</evidence>
<dbReference type="GO" id="GO:0071555">
    <property type="term" value="P:cell wall organization"/>
    <property type="evidence" value="ECO:0007669"/>
    <property type="project" value="UniProtKB-KW"/>
</dbReference>
<keyword evidence="3" id="KW-1003">Cell membrane</keyword>
<dbReference type="InterPro" id="IPR017853">
    <property type="entry name" value="GH"/>
</dbReference>
<dbReference type="EMBL" id="JAGMUV010000002">
    <property type="protein sequence ID" value="KAH7171381.1"/>
    <property type="molecule type" value="Genomic_DNA"/>
</dbReference>
<keyword evidence="10 16" id="KW-0326">Glycosidase</keyword>
<evidence type="ECO:0000256" key="4">
    <source>
        <dbReference type="ARBA" id="ARBA00022692"/>
    </source>
</evidence>
<sequence>MRVTSALCHLLAAVGAWKVQPESAALDNGEHLSKRWLPTVEKIRSVNLGSQFIVERWMAEDSWAEMGCSDYNDEWACVEGIGQTAADKAFKKHWASWTAESDIKQISSLGLNTVRIPVGFWIREDLVYDDEYFPRGGLAYLDRIVGWCKKYGLFVIMDLHAAPGSQSPYEQFTGHSVDPGFYTPENYERAYKFLEWMTVRIHVHDNYTTVGVLQVLNEPVHVAAWKDEAADMIETFYPAAYNRIRDMEDYIEGTSWGSGNPRAYLPSLNNTFFDAHRYLSFDKRITMTKAGYIETACNDDMGRNVVVGEWSLSVNSTLKNTDEFKIDGQKTWYTSYWAAQVQSFERSNGWIFWSWKCDGTDDWRWCYKSAVAAGVIPKDAGTADSLSPC</sequence>
<dbReference type="Gene3D" id="3.20.20.80">
    <property type="entry name" value="Glycosidases"/>
    <property type="match status" value="1"/>
</dbReference>
<evidence type="ECO:0000256" key="14">
    <source>
        <dbReference type="ARBA" id="ARBA00038929"/>
    </source>
</evidence>
<dbReference type="InterPro" id="IPR001547">
    <property type="entry name" value="Glyco_hydro_5"/>
</dbReference>
<feature type="domain" description="Glycoside hydrolase family 5" evidence="18">
    <location>
        <begin position="88"/>
        <end position="356"/>
    </location>
</feature>
<evidence type="ECO:0000256" key="12">
    <source>
        <dbReference type="ARBA" id="ARBA00036824"/>
    </source>
</evidence>
<dbReference type="OrthoDB" id="1887033at2759"/>
<evidence type="ECO:0000256" key="9">
    <source>
        <dbReference type="ARBA" id="ARBA00023180"/>
    </source>
</evidence>
<feature type="signal peptide" evidence="17">
    <location>
        <begin position="1"/>
        <end position="16"/>
    </location>
</feature>
<keyword evidence="11" id="KW-0961">Cell wall biogenesis/degradation</keyword>
<evidence type="ECO:0000256" key="6">
    <source>
        <dbReference type="ARBA" id="ARBA00022968"/>
    </source>
</evidence>
<evidence type="ECO:0000256" key="2">
    <source>
        <dbReference type="ARBA" id="ARBA00005641"/>
    </source>
</evidence>
<comment type="similarity">
    <text evidence="2 16">Belongs to the glycosyl hydrolase 5 (cellulase A) family.</text>
</comment>
<dbReference type="Proteomes" id="UP000738349">
    <property type="component" value="Unassembled WGS sequence"/>
</dbReference>
<dbReference type="GO" id="GO:0009251">
    <property type="term" value="P:glucan catabolic process"/>
    <property type="evidence" value="ECO:0007669"/>
    <property type="project" value="TreeGrafter"/>
</dbReference>
<evidence type="ECO:0000256" key="8">
    <source>
        <dbReference type="ARBA" id="ARBA00023136"/>
    </source>
</evidence>
<evidence type="ECO:0000256" key="11">
    <source>
        <dbReference type="ARBA" id="ARBA00023316"/>
    </source>
</evidence>
<evidence type="ECO:0000313" key="19">
    <source>
        <dbReference type="EMBL" id="KAH7171381.1"/>
    </source>
</evidence>
<dbReference type="GO" id="GO:0005576">
    <property type="term" value="C:extracellular region"/>
    <property type="evidence" value="ECO:0007669"/>
    <property type="project" value="TreeGrafter"/>
</dbReference>
<feature type="chain" id="PRO_5040198047" description="glucan 1,3-beta-glucosidase" evidence="17">
    <location>
        <begin position="17"/>
        <end position="389"/>
    </location>
</feature>
<keyword evidence="8" id="KW-0472">Membrane</keyword>
<evidence type="ECO:0000256" key="7">
    <source>
        <dbReference type="ARBA" id="ARBA00022989"/>
    </source>
</evidence>
<evidence type="ECO:0000313" key="20">
    <source>
        <dbReference type="Proteomes" id="UP000738349"/>
    </source>
</evidence>
<dbReference type="PANTHER" id="PTHR31297:SF34">
    <property type="entry name" value="GLUCAN 1,3-BETA-GLUCOSIDASE 2"/>
    <property type="match status" value="1"/>
</dbReference>
<keyword evidence="20" id="KW-1185">Reference proteome</keyword>